<dbReference type="Gene3D" id="1.10.760.10">
    <property type="entry name" value="Cytochrome c-like domain"/>
    <property type="match status" value="1"/>
</dbReference>
<dbReference type="InterPro" id="IPR020942">
    <property type="entry name" value="Cyt_c_III_dom"/>
</dbReference>
<keyword evidence="1" id="KW-0813">Transport</keyword>
<protein>
    <submittedName>
        <fullName evidence="9">C-type cytochrome</fullName>
    </submittedName>
</protein>
<dbReference type="GO" id="GO:0046872">
    <property type="term" value="F:metal ion binding"/>
    <property type="evidence" value="ECO:0007669"/>
    <property type="project" value="UniProtKB-KW"/>
</dbReference>
<dbReference type="SUPFAM" id="SSF48695">
    <property type="entry name" value="Multiheme cytochromes"/>
    <property type="match status" value="1"/>
</dbReference>
<accession>A0A974WJ55</accession>
<dbReference type="Pfam" id="PF02085">
    <property type="entry name" value="Cytochrom_CIII"/>
    <property type="match status" value="1"/>
</dbReference>
<evidence type="ECO:0000256" key="3">
    <source>
        <dbReference type="ARBA" id="ARBA00022723"/>
    </source>
</evidence>
<dbReference type="PROSITE" id="PS51007">
    <property type="entry name" value="CYTC"/>
    <property type="match status" value="1"/>
</dbReference>
<organism evidence="9 10">
    <name type="scientific">Fulvivirga lutea</name>
    <dbReference type="NCBI Taxonomy" id="2810512"/>
    <lineage>
        <taxon>Bacteria</taxon>
        <taxon>Pseudomonadati</taxon>
        <taxon>Bacteroidota</taxon>
        <taxon>Cytophagia</taxon>
        <taxon>Cytophagales</taxon>
        <taxon>Fulvivirgaceae</taxon>
        <taxon>Fulvivirga</taxon>
    </lineage>
</organism>
<feature type="domain" description="Cytochrome c" evidence="8">
    <location>
        <begin position="38"/>
        <end position="131"/>
    </location>
</feature>
<dbReference type="SUPFAM" id="SSF46626">
    <property type="entry name" value="Cytochrome c"/>
    <property type="match status" value="1"/>
</dbReference>
<evidence type="ECO:0000256" key="7">
    <source>
        <dbReference type="SAM" id="Phobius"/>
    </source>
</evidence>
<keyword evidence="7" id="KW-0812">Transmembrane</keyword>
<dbReference type="InterPro" id="IPR036909">
    <property type="entry name" value="Cyt_c-like_dom_sf"/>
</dbReference>
<evidence type="ECO:0000256" key="2">
    <source>
        <dbReference type="ARBA" id="ARBA00022617"/>
    </source>
</evidence>
<dbReference type="GO" id="GO:0020037">
    <property type="term" value="F:heme binding"/>
    <property type="evidence" value="ECO:0007669"/>
    <property type="project" value="InterPro"/>
</dbReference>
<dbReference type="RefSeq" id="WP_205721628.1">
    <property type="nucleotide sequence ID" value="NZ_CP070608.1"/>
</dbReference>
<keyword evidence="7" id="KW-0472">Membrane</keyword>
<dbReference type="Pfam" id="PF00034">
    <property type="entry name" value="Cytochrom_C"/>
    <property type="match status" value="1"/>
</dbReference>
<dbReference type="CDD" id="cd08168">
    <property type="entry name" value="Cytochrom_C3"/>
    <property type="match status" value="1"/>
</dbReference>
<dbReference type="GO" id="GO:0009055">
    <property type="term" value="F:electron transfer activity"/>
    <property type="evidence" value="ECO:0007669"/>
    <property type="project" value="InterPro"/>
</dbReference>
<keyword evidence="5 6" id="KW-0408">Iron</keyword>
<feature type="transmembrane region" description="Helical" evidence="7">
    <location>
        <begin position="164"/>
        <end position="186"/>
    </location>
</feature>
<dbReference type="AlphaFoldDB" id="A0A974WJ55"/>
<gene>
    <name evidence="9" type="ORF">JR347_16210</name>
</gene>
<dbReference type="PANTHER" id="PTHR39425">
    <property type="entry name" value="LIPOPROTEIN CYTOCHROME C"/>
    <property type="match status" value="1"/>
</dbReference>
<keyword evidence="4" id="KW-0249">Electron transport</keyword>
<proteinExistence type="predicted"/>
<keyword evidence="10" id="KW-1185">Reference proteome</keyword>
<evidence type="ECO:0000313" key="9">
    <source>
        <dbReference type="EMBL" id="QSE97115.1"/>
    </source>
</evidence>
<dbReference type="EMBL" id="CP070608">
    <property type="protein sequence ID" value="QSE97115.1"/>
    <property type="molecule type" value="Genomic_DNA"/>
</dbReference>
<dbReference type="Proteomes" id="UP000662783">
    <property type="component" value="Chromosome"/>
</dbReference>
<dbReference type="PANTHER" id="PTHR39425:SF1">
    <property type="entry name" value="CYTOCHROME C7-LIKE DOMAIN-CONTAINING PROTEIN"/>
    <property type="match status" value="1"/>
</dbReference>
<keyword evidence="3 6" id="KW-0479">Metal-binding</keyword>
<evidence type="ECO:0000256" key="5">
    <source>
        <dbReference type="ARBA" id="ARBA00023004"/>
    </source>
</evidence>
<evidence type="ECO:0000256" key="1">
    <source>
        <dbReference type="ARBA" id="ARBA00022448"/>
    </source>
</evidence>
<dbReference type="InterPro" id="IPR009056">
    <property type="entry name" value="Cyt_c-like_dom"/>
</dbReference>
<reference evidence="9" key="1">
    <citation type="submission" date="2021-02" db="EMBL/GenBank/DDBJ databases">
        <title>Fulvivirga sp. S481 isolated from sea water.</title>
        <authorList>
            <person name="Bae S.S."/>
            <person name="Baek K."/>
        </authorList>
    </citation>
    <scope>NUCLEOTIDE SEQUENCE</scope>
    <source>
        <strain evidence="9">S481</strain>
    </source>
</reference>
<dbReference type="Gene3D" id="3.90.10.10">
    <property type="entry name" value="Cytochrome C3"/>
    <property type="match status" value="2"/>
</dbReference>
<dbReference type="InterPro" id="IPR036280">
    <property type="entry name" value="Multihaem_cyt_sf"/>
</dbReference>
<evidence type="ECO:0000256" key="6">
    <source>
        <dbReference type="PROSITE-ProRule" id="PRU00433"/>
    </source>
</evidence>
<keyword evidence="7" id="KW-1133">Transmembrane helix</keyword>
<feature type="transmembrane region" description="Helical" evidence="7">
    <location>
        <begin position="219"/>
        <end position="240"/>
    </location>
</feature>
<sequence length="415" mass="46124">MTQNRLFTRVLILLTLSLPLLFIGSSSYGQDEIPTEPERISEGQSLFNGNCKTCHKVHEKLVGPALKDVYDRAPSIDWIVNFVQNSSKVIASGDEYANALYEEYNKTQMTAFPSFSRDQILSILAYIKDETEKGPAVAAVPADGAAVAAGGEGSGVPSTYINAIMIGLIIVLVLILVVLILITTILQKYLNQKEDLDEDDKAIVNPTFSFDSLIKSKPFIFIVIFLFAAISFKVVINNLYAVGVQKGYAPKQPIAFSHKLHAGQYEIDCNYCHTGVRKSKSANIPSPNICMNCHSAIKTESPEIQKIYAAIENDKPIEWVRIHNLPDLAYFNHSQHVQVGGIECETCHGEIKEMEVVQQASLLTMGWCIDCHRKTDVNTKGNDYYDKLVELHEQESKEALKVEDIGGLECSKCHY</sequence>
<evidence type="ECO:0000259" key="8">
    <source>
        <dbReference type="PROSITE" id="PS51007"/>
    </source>
</evidence>
<dbReference type="KEGG" id="fuv:JR347_16210"/>
<keyword evidence="2 6" id="KW-0349">Heme</keyword>
<evidence type="ECO:0000256" key="4">
    <source>
        <dbReference type="ARBA" id="ARBA00022982"/>
    </source>
</evidence>
<evidence type="ECO:0000313" key="10">
    <source>
        <dbReference type="Proteomes" id="UP000662783"/>
    </source>
</evidence>
<name>A0A974WJ55_9BACT</name>